<evidence type="ECO:0000313" key="1">
    <source>
        <dbReference type="EMBL" id="MFD1929178.1"/>
    </source>
</evidence>
<dbReference type="Proteomes" id="UP001597218">
    <property type="component" value="Unassembled WGS sequence"/>
</dbReference>
<proteinExistence type="predicted"/>
<comment type="caution">
    <text evidence="1">The sequence shown here is derived from an EMBL/GenBank/DDBJ whole genome shotgun (WGS) entry which is preliminary data.</text>
</comment>
<sequence length="443" mass="50628">MKIRIAAFGSDSMIERVSRYVPHFQGVELIPYVYETIEESIELVRSAKGVDVLLFTGSIPYTLSKHVFEEKGIPAVYVPLDEYVVVLTLFNVKYHLRHKKFSLDILDNVDIYEIFGEVGLDHEDVYIKNLSTINDHEGKRIYEEIIQFHEKLWNDGKIEIAVTCISIVYKALSKKGIPVIRMNHPQKTIKDTFRQAMMLGKLEVSKKAQIVVGIVSIDNYQSHVIEKGNYFAESNSLLLHQLLLDFSTEIDSSLQQVGKDKFIIYGTKGSFEIITNNYNDLSVLFKIKKLIDMKVNVGFGFGLTAKEAEYNAQIALHYSSESKDKTCAYIMNVDKSLLGPLTQSTTENTQGTEEKFDFDYIIEISTSSGINMKNIRKIVEFCKLRNYKSFSATELAEYMQISRRSAERFTKILLDSNHLKVVGEERVSQIGRPTTLFELIVKI</sequence>
<accession>A0ABW4SI25</accession>
<dbReference type="Gene3D" id="3.30.70.270">
    <property type="match status" value="1"/>
</dbReference>
<dbReference type="InterPro" id="IPR043128">
    <property type="entry name" value="Rev_trsase/Diguanyl_cyclase"/>
</dbReference>
<evidence type="ECO:0000313" key="2">
    <source>
        <dbReference type="Proteomes" id="UP001597218"/>
    </source>
</evidence>
<protein>
    <recommendedName>
        <fullName evidence="3">Transcriptional regulator</fullName>
    </recommendedName>
</protein>
<dbReference type="RefSeq" id="WP_381539109.1">
    <property type="nucleotide sequence ID" value="NZ_JBHUGI010000034.1"/>
</dbReference>
<dbReference type="EMBL" id="JBHUGI010000034">
    <property type="protein sequence ID" value="MFD1929178.1"/>
    <property type="molecule type" value="Genomic_DNA"/>
</dbReference>
<gene>
    <name evidence="1" type="ORF">ACFSFY_14140</name>
</gene>
<keyword evidence="2" id="KW-1185">Reference proteome</keyword>
<reference evidence="2" key="1">
    <citation type="journal article" date="2019" name="Int. J. Syst. Evol. Microbiol.">
        <title>The Global Catalogue of Microorganisms (GCM) 10K type strain sequencing project: providing services to taxonomists for standard genome sequencing and annotation.</title>
        <authorList>
            <consortium name="The Broad Institute Genomics Platform"/>
            <consortium name="The Broad Institute Genome Sequencing Center for Infectious Disease"/>
            <person name="Wu L."/>
            <person name="Ma J."/>
        </authorList>
    </citation>
    <scope>NUCLEOTIDE SEQUENCE [LARGE SCALE GENOMIC DNA]</scope>
    <source>
        <strain evidence="2">CGMCC 4.7177</strain>
    </source>
</reference>
<evidence type="ECO:0008006" key="3">
    <source>
        <dbReference type="Google" id="ProtNLM"/>
    </source>
</evidence>
<organism evidence="1 2">
    <name type="scientific">Sporosarcina siberiensis</name>
    <dbReference type="NCBI Taxonomy" id="1365606"/>
    <lineage>
        <taxon>Bacteria</taxon>
        <taxon>Bacillati</taxon>
        <taxon>Bacillota</taxon>
        <taxon>Bacilli</taxon>
        <taxon>Bacillales</taxon>
        <taxon>Caryophanaceae</taxon>
        <taxon>Sporosarcina</taxon>
    </lineage>
</organism>
<name>A0ABW4SI25_9BACL</name>